<evidence type="ECO:0000313" key="2">
    <source>
        <dbReference type="EMBL" id="UQC85664.1"/>
    </source>
</evidence>
<accession>A0A9Q8SXZ2</accession>
<evidence type="ECO:0000313" key="3">
    <source>
        <dbReference type="Proteomes" id="UP000830671"/>
    </source>
</evidence>
<dbReference type="Proteomes" id="UP000830671">
    <property type="component" value="Chromosome 5"/>
</dbReference>
<sequence length="448" mass="49825">MELAMTPAKSKDPRSTDTDRGHFYTYRVREEIQADSIIKAWPFDHGRREERDMDPLSLTENPSFLFSSFAAFDHTYFPRFPVPAWGGLGGFHTNHKRSFSIFASDSDSSWPAPLRENLVTTSTTWDTGGNGWNSFPLLHDTIHRQARRPRATVPSSHPANSILTSHSGGIQTFSEARGMTAKLGNARTGREAEAGSRLKSVIKGRDMREYYRGYDKLLLSKCPTCHCAFAEKHFRLPRHAAVKVLVMWLGGTPCNHQDALDRPLQSFQLTGTSSITRFTAKRPSSSAALIITSLSEMSPKRFYFVLGPFAMGKKLAACPGSNDEIQSEDASRRLKELARCLTDVVKSVQLSSSLWNSKLFKLHHLEDESDGTTLYNARGVYLDILTETNEIGANIRSNDLIRAIIDTGQAGVDANGMEIVSANSYLLDAMLLAFTPSWSRKSGHVITD</sequence>
<dbReference type="AlphaFoldDB" id="A0A9Q8SXZ2"/>
<dbReference type="KEGG" id="clup:CLUP02_11163"/>
<protein>
    <submittedName>
        <fullName evidence="2">Uncharacterized protein</fullName>
    </submittedName>
</protein>
<gene>
    <name evidence="2" type="ORF">CLUP02_11163</name>
</gene>
<organism evidence="2 3">
    <name type="scientific">Colletotrichum lupini</name>
    <dbReference type="NCBI Taxonomy" id="145971"/>
    <lineage>
        <taxon>Eukaryota</taxon>
        <taxon>Fungi</taxon>
        <taxon>Dikarya</taxon>
        <taxon>Ascomycota</taxon>
        <taxon>Pezizomycotina</taxon>
        <taxon>Sordariomycetes</taxon>
        <taxon>Hypocreomycetidae</taxon>
        <taxon>Glomerellales</taxon>
        <taxon>Glomerellaceae</taxon>
        <taxon>Colletotrichum</taxon>
        <taxon>Colletotrichum acutatum species complex</taxon>
    </lineage>
</organism>
<dbReference type="RefSeq" id="XP_049147276.1">
    <property type="nucleotide sequence ID" value="XM_049290131.1"/>
</dbReference>
<feature type="compositionally biased region" description="Basic and acidic residues" evidence="1">
    <location>
        <begin position="9"/>
        <end position="20"/>
    </location>
</feature>
<proteinExistence type="predicted"/>
<name>A0A9Q8SXZ2_9PEZI</name>
<reference evidence="2" key="1">
    <citation type="journal article" date="2021" name="Mol. Plant Microbe Interact.">
        <title>Complete Genome Sequence of the Plant-Pathogenic Fungus Colletotrichum lupini.</title>
        <authorList>
            <person name="Baroncelli R."/>
            <person name="Pensec F."/>
            <person name="Da Lio D."/>
            <person name="Boufleur T."/>
            <person name="Vicente I."/>
            <person name="Sarrocco S."/>
            <person name="Picot A."/>
            <person name="Baraldi E."/>
            <person name="Sukno S."/>
            <person name="Thon M."/>
            <person name="Le Floch G."/>
        </authorList>
    </citation>
    <scope>NUCLEOTIDE SEQUENCE</scope>
    <source>
        <strain evidence="2">IMI 504893</strain>
    </source>
</reference>
<feature type="region of interest" description="Disordered" evidence="1">
    <location>
        <begin position="1"/>
        <end position="20"/>
    </location>
</feature>
<dbReference type="GeneID" id="73345141"/>
<keyword evidence="3" id="KW-1185">Reference proteome</keyword>
<evidence type="ECO:0000256" key="1">
    <source>
        <dbReference type="SAM" id="MobiDB-lite"/>
    </source>
</evidence>
<dbReference type="EMBL" id="CP019477">
    <property type="protein sequence ID" value="UQC85664.1"/>
    <property type="molecule type" value="Genomic_DNA"/>
</dbReference>